<evidence type="ECO:0000256" key="2">
    <source>
        <dbReference type="SAM" id="Phobius"/>
    </source>
</evidence>
<reference evidence="3 4" key="1">
    <citation type="journal article" date="2007" name="Genome Res.">
        <title>Genome characteristics of facultatively symbiotic Frankia sp. strains reflect host range and host plant biogeography.</title>
        <authorList>
            <person name="Normand P."/>
            <person name="Lapierre P."/>
            <person name="Tisa L.S."/>
            <person name="Gogarten J.P."/>
            <person name="Alloisio N."/>
            <person name="Bagnarol E."/>
            <person name="Bassi C.A."/>
            <person name="Berry A.M."/>
            <person name="Bickhart D.M."/>
            <person name="Choisne N."/>
            <person name="Couloux A."/>
            <person name="Cournoyer B."/>
            <person name="Cruveiller S."/>
            <person name="Daubin V."/>
            <person name="Demange N."/>
            <person name="Francino M.P."/>
            <person name="Goltsman E."/>
            <person name="Huang Y."/>
            <person name="Kopp O.R."/>
            <person name="Labarre L."/>
            <person name="Lapidus A."/>
            <person name="Lavire C."/>
            <person name="Marechal J."/>
            <person name="Martinez M."/>
            <person name="Mastronunzio J.E."/>
            <person name="Mullin B.C."/>
            <person name="Niemann J."/>
            <person name="Pujic P."/>
            <person name="Rawnsley T."/>
            <person name="Rouy Z."/>
            <person name="Schenowitz C."/>
            <person name="Sellstedt A."/>
            <person name="Tavares F."/>
            <person name="Tomkins J.P."/>
            <person name="Vallenet D."/>
            <person name="Valverde C."/>
            <person name="Wall L.G."/>
            <person name="Wang Y."/>
            <person name="Medigue C."/>
            <person name="Benson D.R."/>
        </authorList>
    </citation>
    <scope>NUCLEOTIDE SEQUENCE [LARGE SCALE GENOMIC DNA]</scope>
    <source>
        <strain evidence="4">DSM 45986 / CECT 9034 / ACN14a</strain>
    </source>
</reference>
<feature type="compositionally biased region" description="Low complexity" evidence="1">
    <location>
        <begin position="95"/>
        <end position="105"/>
    </location>
</feature>
<proteinExistence type="predicted"/>
<feature type="region of interest" description="Disordered" evidence="1">
    <location>
        <begin position="59"/>
        <end position="138"/>
    </location>
</feature>
<organism evidence="3 4">
    <name type="scientific">Frankia alni (strain DSM 45986 / CECT 9034 / ACN14a)</name>
    <dbReference type="NCBI Taxonomy" id="326424"/>
    <lineage>
        <taxon>Bacteria</taxon>
        <taxon>Bacillati</taxon>
        <taxon>Actinomycetota</taxon>
        <taxon>Actinomycetes</taxon>
        <taxon>Frankiales</taxon>
        <taxon>Frankiaceae</taxon>
        <taxon>Frankia</taxon>
    </lineage>
</organism>
<feature type="compositionally biased region" description="Pro residues" evidence="1">
    <location>
        <begin position="76"/>
        <end position="94"/>
    </location>
</feature>
<keyword evidence="2" id="KW-0472">Membrane</keyword>
<feature type="transmembrane region" description="Helical" evidence="2">
    <location>
        <begin position="35"/>
        <end position="55"/>
    </location>
</feature>
<dbReference type="HOGENOM" id="CLU_1169288_0_0_11"/>
<dbReference type="EMBL" id="CT573213">
    <property type="protein sequence ID" value="CAJ61694.1"/>
    <property type="molecule type" value="Genomic_DNA"/>
</dbReference>
<dbReference type="KEGG" id="fal:FRAAL3050"/>
<dbReference type="STRING" id="326424.FRAAL3050"/>
<dbReference type="InterPro" id="IPR037140">
    <property type="entry name" value="VHL_beta_dom_sf"/>
</dbReference>
<keyword evidence="4" id="KW-1185">Reference proteome</keyword>
<dbReference type="AlphaFoldDB" id="Q0RLB1"/>
<evidence type="ECO:0000313" key="3">
    <source>
        <dbReference type="EMBL" id="CAJ61694.1"/>
    </source>
</evidence>
<keyword evidence="2" id="KW-1133">Transmembrane helix</keyword>
<dbReference type="Gene3D" id="2.60.40.780">
    <property type="entry name" value="von Hippel-Lindau disease tumour suppressor, beta domain"/>
    <property type="match status" value="1"/>
</dbReference>
<evidence type="ECO:0000256" key="1">
    <source>
        <dbReference type="SAM" id="MobiDB-lite"/>
    </source>
</evidence>
<evidence type="ECO:0000313" key="4">
    <source>
        <dbReference type="Proteomes" id="UP000000657"/>
    </source>
</evidence>
<dbReference type="Proteomes" id="UP000000657">
    <property type="component" value="Chromosome"/>
</dbReference>
<keyword evidence="2" id="KW-0812">Transmembrane</keyword>
<accession>Q0RLB1</accession>
<protein>
    <submittedName>
        <fullName evidence="3">Uncharacterized protein</fullName>
    </submittedName>
</protein>
<name>Q0RLB1_FRAAA</name>
<gene>
    <name evidence="3" type="ordered locus">FRAAL3050</name>
</gene>
<sequence length="237" mass="24399">MLEMTRIHGGRASWVGGPVSASGGSDGGLLGNRAVAFWAVVTGILAVVTFSVGVATRLTAGPDGPTPTPSISSPTSPTPSPTPTRSPSPAPSPSGDPSGGDSSPTVRTTSPRPFVTTDGRLASPSRPSDGTALDNPRPLQYTFAGASQYPCSSEGRIRSLFQAPAQLVVDNRSSQIIQLYYLDATGNRIAQTTLASGRSVSIRSHLGDAWLPATGQADCIGIFALRGPGRIQIFDAR</sequence>